<comment type="cofactor">
    <cofactor evidence="1">
        <name>[4Fe-4S] cluster</name>
        <dbReference type="ChEBI" id="CHEBI:49883"/>
    </cofactor>
</comment>
<dbReference type="InterPro" id="IPR023885">
    <property type="entry name" value="4Fe4S-binding_SPASM_dom"/>
</dbReference>
<gene>
    <name evidence="8" type="ORF">EOI86_22850</name>
</gene>
<feature type="domain" description="Radical SAM core" evidence="7">
    <location>
        <begin position="123"/>
        <end position="361"/>
    </location>
</feature>
<evidence type="ECO:0000313" key="9">
    <source>
        <dbReference type="Proteomes" id="UP000287447"/>
    </source>
</evidence>
<evidence type="ECO:0000256" key="3">
    <source>
        <dbReference type="ARBA" id="ARBA00022691"/>
    </source>
</evidence>
<dbReference type="CDD" id="cd01335">
    <property type="entry name" value="Radical_SAM"/>
    <property type="match status" value="1"/>
</dbReference>
<sequence>METSENAGQVVRASIMAQIQREAALGKKKLPSRYSGEAANRNAAPSSYNLFIPIRGDRHLVYNTLTGAYAIWDADDMEIYESLKYSDRRVSDPELRDFIGAGFMVSDATDEVAELEQRYMGARQDPGTMVMTIAPIMACNFACDYCFQGANKPHKKMTPEVQDALLDYLDRKLPELNNLSISWYGGEPLMGKDTIEALTHRINELCIKHKVNYSAFIVTNGYFLNGDMAEKLVKLGVTSCQVTLDGNAESHDARRYLLSGRPTYDRIAKNLVEVVDRTNMQVSLRVNIDHHNKDNIKQLLQDLSERGLARRNTLGVYFAPVESITEACHGTNETAMGKTEYAIMEADLYRYAFELGLTGLPRPPMMHGNCAAVRTNGLVLLPTGELHKCWDTVNDTRMKIGTIFEPEKAFQSQIHEEWMNWSPFNNDTCRSCKILPNCTGACAFKFIHKDKTLGEGGSLPCPSWKFNINERLLIRAEKKGIISAEDIIEESATSADQVGQNHSTSGLFRVAATKEPELSLAIT</sequence>
<evidence type="ECO:0000256" key="4">
    <source>
        <dbReference type="ARBA" id="ARBA00022723"/>
    </source>
</evidence>
<keyword evidence="2" id="KW-0004">4Fe-4S</keyword>
<name>A0A437QHC4_9PROT</name>
<dbReference type="GO" id="GO:0016491">
    <property type="term" value="F:oxidoreductase activity"/>
    <property type="evidence" value="ECO:0007669"/>
    <property type="project" value="InterPro"/>
</dbReference>
<keyword evidence="9" id="KW-1185">Reference proteome</keyword>
<dbReference type="Proteomes" id="UP000287447">
    <property type="component" value="Unassembled WGS sequence"/>
</dbReference>
<reference evidence="9" key="1">
    <citation type="submission" date="2019-01" db="EMBL/GenBank/DDBJ databases">
        <title>Gri0909 isolated from a small marine red alga.</title>
        <authorList>
            <person name="Kim J."/>
            <person name="Jeong S.E."/>
            <person name="Jeon C.O."/>
        </authorList>
    </citation>
    <scope>NUCLEOTIDE SEQUENCE [LARGE SCALE GENOMIC DNA]</scope>
    <source>
        <strain evidence="9">Gri0909</strain>
    </source>
</reference>
<keyword evidence="3" id="KW-0949">S-adenosyl-L-methionine</keyword>
<evidence type="ECO:0000256" key="2">
    <source>
        <dbReference type="ARBA" id="ARBA00022485"/>
    </source>
</evidence>
<evidence type="ECO:0000256" key="6">
    <source>
        <dbReference type="ARBA" id="ARBA00023014"/>
    </source>
</evidence>
<proteinExistence type="predicted"/>
<evidence type="ECO:0000256" key="1">
    <source>
        <dbReference type="ARBA" id="ARBA00001966"/>
    </source>
</evidence>
<keyword evidence="4" id="KW-0479">Metal-binding</keyword>
<dbReference type="RefSeq" id="WP_127767997.1">
    <property type="nucleotide sequence ID" value="NZ_SADE01000004.1"/>
</dbReference>
<dbReference type="PANTHER" id="PTHR43787:SF3">
    <property type="entry name" value="ARYLSULFATASE REGULATORY PROTEIN"/>
    <property type="match status" value="1"/>
</dbReference>
<evidence type="ECO:0000313" key="8">
    <source>
        <dbReference type="EMBL" id="RVU33967.1"/>
    </source>
</evidence>
<keyword evidence="6" id="KW-0411">Iron-sulfur</keyword>
<dbReference type="SFLD" id="SFLDG01386">
    <property type="entry name" value="main_SPASM_domain-containing"/>
    <property type="match status" value="1"/>
</dbReference>
<dbReference type="OrthoDB" id="9782387at2"/>
<dbReference type="PROSITE" id="PS51918">
    <property type="entry name" value="RADICAL_SAM"/>
    <property type="match status" value="1"/>
</dbReference>
<dbReference type="InterPro" id="IPR023867">
    <property type="entry name" value="Sulphatase_maturase_rSAM"/>
</dbReference>
<keyword evidence="5" id="KW-0408">Iron</keyword>
<dbReference type="AlphaFoldDB" id="A0A437QHC4"/>
<evidence type="ECO:0000259" key="7">
    <source>
        <dbReference type="PROSITE" id="PS51918"/>
    </source>
</evidence>
<dbReference type="GO" id="GO:0046872">
    <property type="term" value="F:metal ion binding"/>
    <property type="evidence" value="ECO:0007669"/>
    <property type="project" value="UniProtKB-KW"/>
</dbReference>
<dbReference type="UniPathway" id="UPA00782"/>
<dbReference type="EMBL" id="SADE01000004">
    <property type="protein sequence ID" value="RVU33967.1"/>
    <property type="molecule type" value="Genomic_DNA"/>
</dbReference>
<evidence type="ECO:0000256" key="5">
    <source>
        <dbReference type="ARBA" id="ARBA00023004"/>
    </source>
</evidence>
<dbReference type="Gene3D" id="3.20.20.70">
    <property type="entry name" value="Aldolase class I"/>
    <property type="match status" value="1"/>
</dbReference>
<dbReference type="PANTHER" id="PTHR43787">
    <property type="entry name" value="FEMO COFACTOR BIOSYNTHESIS PROTEIN NIFB-RELATED"/>
    <property type="match status" value="1"/>
</dbReference>
<dbReference type="SUPFAM" id="SSF102114">
    <property type="entry name" value="Radical SAM enzymes"/>
    <property type="match status" value="1"/>
</dbReference>
<dbReference type="InterPro" id="IPR031019">
    <property type="entry name" value="rSAM_vs_C_rich"/>
</dbReference>
<dbReference type="SFLD" id="SFLDG01067">
    <property type="entry name" value="SPASM/twitch_domain_containing"/>
    <property type="match status" value="1"/>
</dbReference>
<dbReference type="GO" id="GO:0051539">
    <property type="term" value="F:4 iron, 4 sulfur cluster binding"/>
    <property type="evidence" value="ECO:0007669"/>
    <property type="project" value="UniProtKB-KW"/>
</dbReference>
<dbReference type="InterPro" id="IPR058240">
    <property type="entry name" value="rSAM_sf"/>
</dbReference>
<dbReference type="NCBIfam" id="TIGR04085">
    <property type="entry name" value="rSAM_more_4Fe4S"/>
    <property type="match status" value="1"/>
</dbReference>
<dbReference type="InterPro" id="IPR013785">
    <property type="entry name" value="Aldolase_TIM"/>
</dbReference>
<organism evidence="8 9">
    <name type="scientific">Hwanghaeella grinnelliae</name>
    <dbReference type="NCBI Taxonomy" id="2500179"/>
    <lineage>
        <taxon>Bacteria</taxon>
        <taxon>Pseudomonadati</taxon>
        <taxon>Pseudomonadota</taxon>
        <taxon>Alphaproteobacteria</taxon>
        <taxon>Rhodospirillales</taxon>
        <taxon>Rhodospirillaceae</taxon>
        <taxon>Hwanghaeella</taxon>
    </lineage>
</organism>
<dbReference type="SFLD" id="SFLDG01384">
    <property type="entry name" value="thioether_bond_formation_requi"/>
    <property type="match status" value="1"/>
</dbReference>
<accession>A0A437QHC4</accession>
<dbReference type="SFLD" id="SFLDS00029">
    <property type="entry name" value="Radical_SAM"/>
    <property type="match status" value="1"/>
</dbReference>
<comment type="caution">
    <text evidence="8">The sequence shown here is derived from an EMBL/GenBank/DDBJ whole genome shotgun (WGS) entry which is preliminary data.</text>
</comment>
<protein>
    <submittedName>
        <fullName evidence="8">Radical SAM/SPASM domain protein maturase</fullName>
    </submittedName>
</protein>
<dbReference type="NCBIfam" id="TIGR04463">
    <property type="entry name" value="rSAM_vs_C_rich"/>
    <property type="match status" value="1"/>
</dbReference>
<dbReference type="InterPro" id="IPR007197">
    <property type="entry name" value="rSAM"/>
</dbReference>
<dbReference type="Pfam" id="PF04055">
    <property type="entry name" value="Radical_SAM"/>
    <property type="match status" value="1"/>
</dbReference>